<feature type="transmembrane region" description="Helical" evidence="1">
    <location>
        <begin position="172"/>
        <end position="190"/>
    </location>
</feature>
<dbReference type="PANTHER" id="PTHR23028">
    <property type="entry name" value="ACETYLTRANSFERASE"/>
    <property type="match status" value="1"/>
</dbReference>
<feature type="transmembrane region" description="Helical" evidence="1">
    <location>
        <begin position="228"/>
        <end position="244"/>
    </location>
</feature>
<accession>A0AAD0SRQ7</accession>
<dbReference type="InterPro" id="IPR043968">
    <property type="entry name" value="SGNH"/>
</dbReference>
<gene>
    <name evidence="4" type="ORF">ASUIS_1998</name>
</gene>
<feature type="domain" description="Acyltransferase 3" evidence="2">
    <location>
        <begin position="16"/>
        <end position="330"/>
    </location>
</feature>
<keyword evidence="1" id="KW-1133">Transmembrane helix</keyword>
<keyword evidence="1" id="KW-0812">Transmembrane</keyword>
<feature type="transmembrane region" description="Helical" evidence="1">
    <location>
        <begin position="312"/>
        <end position="333"/>
    </location>
</feature>
<protein>
    <submittedName>
        <fullName evidence="4">Acyltransferase</fullName>
    </submittedName>
</protein>
<dbReference type="InterPro" id="IPR002656">
    <property type="entry name" value="Acyl_transf_3_dom"/>
</dbReference>
<dbReference type="Pfam" id="PF19040">
    <property type="entry name" value="SGNH"/>
    <property type="match status" value="1"/>
</dbReference>
<feature type="transmembrane region" description="Helical" evidence="1">
    <location>
        <begin position="196"/>
        <end position="216"/>
    </location>
</feature>
<feature type="transmembrane region" description="Helical" evidence="1">
    <location>
        <begin position="250"/>
        <end position="269"/>
    </location>
</feature>
<keyword evidence="1" id="KW-0472">Membrane</keyword>
<feature type="domain" description="SGNH" evidence="3">
    <location>
        <begin position="414"/>
        <end position="650"/>
    </location>
</feature>
<feature type="transmembrane region" description="Helical" evidence="1">
    <location>
        <begin position="143"/>
        <end position="165"/>
    </location>
</feature>
<proteinExistence type="predicted"/>
<dbReference type="GO" id="GO:0016747">
    <property type="term" value="F:acyltransferase activity, transferring groups other than amino-acyl groups"/>
    <property type="evidence" value="ECO:0007669"/>
    <property type="project" value="InterPro"/>
</dbReference>
<reference evidence="4 5" key="1">
    <citation type="submission" date="2018-08" db="EMBL/GenBank/DDBJ databases">
        <title>Complete genome of the Arcobacter suis type strain LMG 26152.</title>
        <authorList>
            <person name="Miller W.G."/>
            <person name="Yee E."/>
            <person name="Bono J.L."/>
        </authorList>
    </citation>
    <scope>NUCLEOTIDE SEQUENCE [LARGE SCALE GENOMIC DNA]</scope>
    <source>
        <strain evidence="4 5">CECT 7833</strain>
    </source>
</reference>
<feature type="transmembrane region" description="Helical" evidence="1">
    <location>
        <begin position="20"/>
        <end position="35"/>
    </location>
</feature>
<evidence type="ECO:0000259" key="3">
    <source>
        <dbReference type="Pfam" id="PF19040"/>
    </source>
</evidence>
<evidence type="ECO:0000259" key="2">
    <source>
        <dbReference type="Pfam" id="PF01757"/>
    </source>
</evidence>
<dbReference type="KEGG" id="asui:ASUIS_1998"/>
<keyword evidence="4" id="KW-0012">Acyltransferase</keyword>
<dbReference type="Pfam" id="PF01757">
    <property type="entry name" value="Acyl_transf_3"/>
    <property type="match status" value="1"/>
</dbReference>
<evidence type="ECO:0000256" key="1">
    <source>
        <dbReference type="SAM" id="Phobius"/>
    </source>
</evidence>
<keyword evidence="5" id="KW-1185">Reference proteome</keyword>
<evidence type="ECO:0000313" key="5">
    <source>
        <dbReference type="Proteomes" id="UP000263040"/>
    </source>
</evidence>
<dbReference type="AlphaFoldDB" id="A0AAD0SRQ7"/>
<keyword evidence="4" id="KW-0808">Transferase</keyword>
<name>A0AAD0SRQ7_9BACT</name>
<dbReference type="RefSeq" id="WP_118887050.1">
    <property type="nucleotide sequence ID" value="NZ_CP032100.1"/>
</dbReference>
<dbReference type="GO" id="GO:0000271">
    <property type="term" value="P:polysaccharide biosynthetic process"/>
    <property type="evidence" value="ECO:0007669"/>
    <property type="project" value="TreeGrafter"/>
</dbReference>
<feature type="transmembrane region" description="Helical" evidence="1">
    <location>
        <begin position="281"/>
        <end position="300"/>
    </location>
</feature>
<feature type="transmembrane region" description="Helical" evidence="1">
    <location>
        <begin position="345"/>
        <end position="366"/>
    </location>
</feature>
<dbReference type="EMBL" id="CP032100">
    <property type="protein sequence ID" value="AXX90459.1"/>
    <property type="molecule type" value="Genomic_DNA"/>
</dbReference>
<evidence type="ECO:0000313" key="4">
    <source>
        <dbReference type="EMBL" id="AXX90459.1"/>
    </source>
</evidence>
<feature type="transmembrane region" description="Helical" evidence="1">
    <location>
        <begin position="41"/>
        <end position="62"/>
    </location>
</feature>
<dbReference type="PANTHER" id="PTHR23028:SF53">
    <property type="entry name" value="ACYL_TRANSF_3 DOMAIN-CONTAINING PROTEIN"/>
    <property type="match status" value="1"/>
</dbReference>
<dbReference type="GO" id="GO:0016020">
    <property type="term" value="C:membrane"/>
    <property type="evidence" value="ECO:0007669"/>
    <property type="project" value="TreeGrafter"/>
</dbReference>
<dbReference type="InterPro" id="IPR050879">
    <property type="entry name" value="Acyltransferase_3"/>
</dbReference>
<dbReference type="Proteomes" id="UP000263040">
    <property type="component" value="Chromosome"/>
</dbReference>
<organism evidence="4 5">
    <name type="scientific">Arcobacter suis CECT 7833</name>
    <dbReference type="NCBI Taxonomy" id="663365"/>
    <lineage>
        <taxon>Bacteria</taxon>
        <taxon>Pseudomonadati</taxon>
        <taxon>Campylobacterota</taxon>
        <taxon>Epsilonproteobacteria</taxon>
        <taxon>Campylobacterales</taxon>
        <taxon>Arcobacteraceae</taxon>
        <taxon>Arcobacter</taxon>
    </lineage>
</organism>
<feature type="transmembrane region" description="Helical" evidence="1">
    <location>
        <begin position="83"/>
        <end position="103"/>
    </location>
</feature>
<sequence length="665" mass="78005">MNNFVPQVNHSLKYNSSIDGLRGVSIFLVLLFHIWPNYFSFGYVGVDVFFVLSGYLITQIIYTKIEDNNFSFKEFYRNRIRRIFPAMIIVVLTTLIIGFVFMFTMELEQLGRHIKSSTYFYQNFRLIGEIGYWDESAVLKPLLHFWSLSIEEQFYVFWPVLLVILGKLKFNIVNSLITVFIILFLLPFILEIDKFYHTISRAWELCFGGLIFVIAYKYKSFIEYIKRFKYGIFIFFILSVLFSYENSSFSTSKTFLIVVASGFLILLLNVEDKNKFFSNNILVFIGLISFPLYLWHYVFISYAHIFDFKIDILMGLFLIFISIIFSYLTFRYIEIYTRRQSSYKFALFLFVLAILLGFVANSKYLISVRSYLGMSTSFENQFVRTSDQNSMGISLLRKVLGYKPNNDYIKSSSDDLSKKYILVIGDSHAHTSYEGLANVLNQMGNETILLANSGCQPLVNGARGTMDDINECKEKIQNIYKFINIFEKNISKIIYVARGAKPMYNLGFGDVDDGVLEYYYEEYYHSSNNYDHKEIHLKKLDATLQFFNQMDTEFYFVLENPELGFHPKTCLSRSLSQSIESTKQDCKISYDAYHVRQKEYRKYVFGLSKQYKNIKILDPEKLFCDDKYCYAIKDGKMLYSDDDHLSVDGSFEQAKYFKESILNNK</sequence>